<feature type="domain" description="DDHD" evidence="2">
    <location>
        <begin position="718"/>
        <end position="873"/>
    </location>
</feature>
<feature type="compositionally biased region" description="Basic and acidic residues" evidence="1">
    <location>
        <begin position="121"/>
        <end position="134"/>
    </location>
</feature>
<dbReference type="InterPro" id="IPR058055">
    <property type="entry name" value="PA-PLA1"/>
</dbReference>
<gene>
    <name evidence="3" type="ORF">GRF29_106g185802</name>
</gene>
<sequence length="873" mass="96238">MSSAANQYIREVLHTNEAPPTIPVRYFYTSPLAIDDPLSPLPPPATGASTARKQPPRPFSEYDNEAINRTWLELRKKILRHNEELGEKRQSFVDPATPATENPTYPAVMRLKRKRGESATGEERMGASRGKDIPARSSSMGGVSRSLDMGESRSGSSSSGPHATTLTGSLRALTLDPTEASPRSETATTGMPFTRLPSRGSGSGARGSGSMEAHRPTALQMADSYKWDEEMEPALPGIKDKAPPRRRQKPSGPSAKVPVGVSRLHHVAMDAESIRMEPTYWAPVNDVAKVLRGTWFYKDTMMPVEVEVANMLEVGYLELKPWTETWTDELNSAVEVGALGEMKILHKLWPEKPKQVDSRPSTSNQMITTTGLVQSTLPEEPLDVEKEHRTIVEHACDVIDISTGPEGSDNKAAGDCEYGHGGRKNLYRSAGIIYASEKEAYILRPKLQPSNYYGRRPFANYIRKGRSIGIPVVRGFDQAAWNKLYPPKKTATAQMAQHGVSSSQAGAPPFQRQRSDPALALSDRPQVTDLVLVIHGIGQKLSERMETFHFTHAINAFRREVNVELGDGEVKRNLRKDMGGIMVLPVNWRLRISLENEVSGSAEAEDPAVNKYSLKDITPDTLQSVRGIVSDVMLDVPYYLSQEHHPKMLSACIQEANRIYRLWCQNNPGFSEWGRVHIIAHSLGSVMAMDILSDQPTQVDPRFADPTFPEDSLPTNHFIFNTSNLFTCGSPVGFFLLLRNATLLPRHDKAKPGTDSSTPGVAGSQGTYGCIPVDNIYNVVNGYDPVAYTLNASLDAAYASTLKPPLIPTATPSLFSLSNPFSRSKPPSYSDPNHDSDRPSTIRLPSTVELETHDFSREEVAEKRAYALNDNGQ</sequence>
<feature type="region of interest" description="Disordered" evidence="1">
    <location>
        <begin position="235"/>
        <end position="258"/>
    </location>
</feature>
<dbReference type="GO" id="GO:0046872">
    <property type="term" value="F:metal ion binding"/>
    <property type="evidence" value="ECO:0007669"/>
    <property type="project" value="InterPro"/>
</dbReference>
<organism evidence="3 4">
    <name type="scientific">Pseudopithomyces chartarum</name>
    <dbReference type="NCBI Taxonomy" id="1892770"/>
    <lineage>
        <taxon>Eukaryota</taxon>
        <taxon>Fungi</taxon>
        <taxon>Dikarya</taxon>
        <taxon>Ascomycota</taxon>
        <taxon>Pezizomycotina</taxon>
        <taxon>Dothideomycetes</taxon>
        <taxon>Pleosporomycetidae</taxon>
        <taxon>Pleosporales</taxon>
        <taxon>Massarineae</taxon>
        <taxon>Didymosphaeriaceae</taxon>
        <taxon>Pseudopithomyces</taxon>
    </lineage>
</organism>
<comment type="caution">
    <text evidence="3">The sequence shown here is derived from an EMBL/GenBank/DDBJ whole genome shotgun (WGS) entry which is preliminary data.</text>
</comment>
<dbReference type="Proteomes" id="UP001280581">
    <property type="component" value="Unassembled WGS sequence"/>
</dbReference>
<name>A0AAN6RE02_9PLEO</name>
<feature type="region of interest" description="Disordered" evidence="1">
    <location>
        <begin position="38"/>
        <end position="61"/>
    </location>
</feature>
<accession>A0AAN6RE02</accession>
<feature type="region of interest" description="Disordered" evidence="1">
    <location>
        <begin position="821"/>
        <end position="843"/>
    </location>
</feature>
<dbReference type="GO" id="GO:0005737">
    <property type="term" value="C:cytoplasm"/>
    <property type="evidence" value="ECO:0007669"/>
    <property type="project" value="TreeGrafter"/>
</dbReference>
<dbReference type="GO" id="GO:0004620">
    <property type="term" value="F:phospholipase activity"/>
    <property type="evidence" value="ECO:0007669"/>
    <property type="project" value="TreeGrafter"/>
</dbReference>
<feature type="compositionally biased region" description="Polar residues" evidence="1">
    <location>
        <begin position="821"/>
        <end position="831"/>
    </location>
</feature>
<feature type="compositionally biased region" description="Polar residues" evidence="1">
    <location>
        <begin position="181"/>
        <end position="191"/>
    </location>
</feature>
<dbReference type="SUPFAM" id="SSF53474">
    <property type="entry name" value="alpha/beta-Hydrolases"/>
    <property type="match status" value="1"/>
</dbReference>
<evidence type="ECO:0000313" key="3">
    <source>
        <dbReference type="EMBL" id="KAK3203629.1"/>
    </source>
</evidence>
<evidence type="ECO:0000259" key="2">
    <source>
        <dbReference type="PROSITE" id="PS51043"/>
    </source>
</evidence>
<dbReference type="PROSITE" id="PS51043">
    <property type="entry name" value="DDHD"/>
    <property type="match status" value="1"/>
</dbReference>
<keyword evidence="4" id="KW-1185">Reference proteome</keyword>
<dbReference type="InterPro" id="IPR004177">
    <property type="entry name" value="DDHD_dom"/>
</dbReference>
<reference evidence="3 4" key="1">
    <citation type="submission" date="2021-02" db="EMBL/GenBank/DDBJ databases">
        <title>Genome assembly of Pseudopithomyces chartarum.</title>
        <authorList>
            <person name="Jauregui R."/>
            <person name="Singh J."/>
            <person name="Voisey C."/>
        </authorList>
    </citation>
    <scope>NUCLEOTIDE SEQUENCE [LARGE SCALE GENOMIC DNA]</scope>
    <source>
        <strain evidence="3 4">AGR01</strain>
    </source>
</reference>
<dbReference type="PANTHER" id="PTHR23509:SF6">
    <property type="entry name" value="PHOSPHOLIPASE C1020.13C-RELATED"/>
    <property type="match status" value="1"/>
</dbReference>
<protein>
    <recommendedName>
        <fullName evidence="2">DDHD domain-containing protein</fullName>
    </recommendedName>
</protein>
<evidence type="ECO:0000256" key="1">
    <source>
        <dbReference type="SAM" id="MobiDB-lite"/>
    </source>
</evidence>
<feature type="non-terminal residue" evidence="3">
    <location>
        <position position="873"/>
    </location>
</feature>
<evidence type="ECO:0000313" key="4">
    <source>
        <dbReference type="Proteomes" id="UP001280581"/>
    </source>
</evidence>
<proteinExistence type="predicted"/>
<dbReference type="PANTHER" id="PTHR23509">
    <property type="entry name" value="PA-PL1 PHOSPHOLIPASE FAMILY"/>
    <property type="match status" value="1"/>
</dbReference>
<dbReference type="Pfam" id="PF02862">
    <property type="entry name" value="DDHD"/>
    <property type="match status" value="1"/>
</dbReference>
<dbReference type="InterPro" id="IPR029058">
    <property type="entry name" value="AB_hydrolase_fold"/>
</dbReference>
<feature type="compositionally biased region" description="Polar residues" evidence="1">
    <location>
        <begin position="492"/>
        <end position="505"/>
    </location>
</feature>
<feature type="region of interest" description="Disordered" evidence="1">
    <location>
        <begin position="492"/>
        <end position="516"/>
    </location>
</feature>
<dbReference type="EMBL" id="WVTA01000010">
    <property type="protein sequence ID" value="KAK3203629.1"/>
    <property type="molecule type" value="Genomic_DNA"/>
</dbReference>
<dbReference type="SMART" id="SM01127">
    <property type="entry name" value="DDHD"/>
    <property type="match status" value="1"/>
</dbReference>
<dbReference type="AlphaFoldDB" id="A0AAN6RE02"/>
<feature type="region of interest" description="Disordered" evidence="1">
    <location>
        <begin position="94"/>
        <end position="215"/>
    </location>
</feature>